<dbReference type="Proteomes" id="UP000249891">
    <property type="component" value="Unassembled WGS sequence"/>
</dbReference>
<dbReference type="InterPro" id="IPR036631">
    <property type="entry name" value="MGMT_N_sf"/>
</dbReference>
<dbReference type="Gene3D" id="1.10.10.10">
    <property type="entry name" value="Winged helix-like DNA-binding domain superfamily/Winged helix DNA-binding domain"/>
    <property type="match status" value="1"/>
</dbReference>
<dbReference type="EMBL" id="UARG01000017">
    <property type="protein sequence ID" value="SQA78903.1"/>
    <property type="molecule type" value="Genomic_DNA"/>
</dbReference>
<evidence type="ECO:0000256" key="3">
    <source>
        <dbReference type="ARBA" id="ARBA00022490"/>
    </source>
</evidence>
<dbReference type="PROSITE" id="PS00374">
    <property type="entry name" value="MGMT"/>
    <property type="match status" value="1"/>
</dbReference>
<dbReference type="InterPro" id="IPR001497">
    <property type="entry name" value="MethylDNA_cys_MeTrfase_AS"/>
</dbReference>
<evidence type="ECO:0000256" key="2">
    <source>
        <dbReference type="ARBA" id="ARBA00008711"/>
    </source>
</evidence>
<dbReference type="GO" id="GO:0005737">
    <property type="term" value="C:cytoplasm"/>
    <property type="evidence" value="ECO:0007669"/>
    <property type="project" value="UniProtKB-SubCell"/>
</dbReference>
<keyword evidence="7 9" id="KW-0234">DNA repair</keyword>
<evidence type="ECO:0000259" key="11">
    <source>
        <dbReference type="Pfam" id="PF02870"/>
    </source>
</evidence>
<dbReference type="NCBIfam" id="TIGR00589">
    <property type="entry name" value="ogt"/>
    <property type="match status" value="1"/>
</dbReference>
<feature type="domain" description="Methylated-DNA-[protein]-cysteine S-methyltransferase DNA binding" evidence="10">
    <location>
        <begin position="92"/>
        <end position="171"/>
    </location>
</feature>
<dbReference type="PANTHER" id="PTHR10815">
    <property type="entry name" value="METHYLATED-DNA--PROTEIN-CYSTEINE METHYLTRANSFERASE"/>
    <property type="match status" value="1"/>
</dbReference>
<keyword evidence="3 9" id="KW-0963">Cytoplasm</keyword>
<dbReference type="GO" id="GO:0003908">
    <property type="term" value="F:methylated-DNA-[protein]-cysteine S-methyltransferase activity"/>
    <property type="evidence" value="ECO:0007669"/>
    <property type="project" value="UniProtKB-UniRule"/>
</dbReference>
<evidence type="ECO:0000256" key="6">
    <source>
        <dbReference type="ARBA" id="ARBA00022763"/>
    </source>
</evidence>
<dbReference type="InterPro" id="IPR036388">
    <property type="entry name" value="WH-like_DNA-bd_sf"/>
</dbReference>
<sequence>MKKNKMVKLYKKRINTPIGEMLAIATDEAICMLDFVDSKNWLKDQEILVKHYGATQVAEDSLLLSELEKQLREYFGKERKEFSLPLALVGTSFQEEVWKVLQTIPYGEVRSYKEQATAVGNPKGVRAVANANGKNRISIVIPCHRVIGSDGTLTGYASGIERKQFLLDLERSNV</sequence>
<comment type="catalytic activity">
    <reaction evidence="1 9">
        <text>a 4-O-methyl-thymidine in DNA + L-cysteinyl-[protein] = a thymidine in DNA + S-methyl-L-cysteinyl-[protein]</text>
        <dbReference type="Rhea" id="RHEA:53428"/>
        <dbReference type="Rhea" id="RHEA-COMP:10131"/>
        <dbReference type="Rhea" id="RHEA-COMP:10132"/>
        <dbReference type="Rhea" id="RHEA-COMP:13555"/>
        <dbReference type="Rhea" id="RHEA-COMP:13556"/>
        <dbReference type="ChEBI" id="CHEBI:29950"/>
        <dbReference type="ChEBI" id="CHEBI:82612"/>
        <dbReference type="ChEBI" id="CHEBI:137386"/>
        <dbReference type="ChEBI" id="CHEBI:137387"/>
        <dbReference type="EC" id="2.1.1.63"/>
    </reaction>
</comment>
<evidence type="ECO:0000313" key="12">
    <source>
        <dbReference type="EMBL" id="SQA78903.1"/>
    </source>
</evidence>
<comment type="catalytic activity">
    <reaction evidence="8 9">
        <text>a 6-O-methyl-2'-deoxyguanosine in DNA + L-cysteinyl-[protein] = S-methyl-L-cysteinyl-[protein] + a 2'-deoxyguanosine in DNA</text>
        <dbReference type="Rhea" id="RHEA:24000"/>
        <dbReference type="Rhea" id="RHEA-COMP:10131"/>
        <dbReference type="Rhea" id="RHEA-COMP:10132"/>
        <dbReference type="Rhea" id="RHEA-COMP:11367"/>
        <dbReference type="Rhea" id="RHEA-COMP:11368"/>
        <dbReference type="ChEBI" id="CHEBI:29950"/>
        <dbReference type="ChEBI" id="CHEBI:82612"/>
        <dbReference type="ChEBI" id="CHEBI:85445"/>
        <dbReference type="ChEBI" id="CHEBI:85448"/>
        <dbReference type="EC" id="2.1.1.63"/>
    </reaction>
</comment>
<protein>
    <recommendedName>
        <fullName evidence="9">Methylated-DNA--protein-cysteine methyltransferase</fullName>
        <ecNumber evidence="9">2.1.1.63</ecNumber>
    </recommendedName>
    <alternativeName>
        <fullName evidence="9">6-O-methylguanine-DNA methyltransferase</fullName>
        <shortName evidence="9">MGMT</shortName>
    </alternativeName>
    <alternativeName>
        <fullName evidence="9">O-6-methylguanine-DNA-alkyltransferase</fullName>
    </alternativeName>
</protein>
<comment type="similarity">
    <text evidence="2 9">Belongs to the MGMT family.</text>
</comment>
<proteinExistence type="inferred from homology"/>
<dbReference type="Gene3D" id="3.30.160.70">
    <property type="entry name" value="Methylated DNA-protein cysteine methyltransferase domain"/>
    <property type="match status" value="1"/>
</dbReference>
<keyword evidence="5 9" id="KW-0808">Transferase</keyword>
<dbReference type="PANTHER" id="PTHR10815:SF5">
    <property type="entry name" value="METHYLATED-DNA--PROTEIN-CYSTEINE METHYLTRANSFERASE"/>
    <property type="match status" value="1"/>
</dbReference>
<evidence type="ECO:0000256" key="8">
    <source>
        <dbReference type="ARBA" id="ARBA00049348"/>
    </source>
</evidence>
<dbReference type="RefSeq" id="WP_128091882.1">
    <property type="nucleotide sequence ID" value="NZ_UARG01000017.1"/>
</dbReference>
<accession>A0A2X2RQU6</accession>
<evidence type="ECO:0000259" key="10">
    <source>
        <dbReference type="Pfam" id="PF01035"/>
    </source>
</evidence>
<evidence type="ECO:0000313" key="13">
    <source>
        <dbReference type="Proteomes" id="UP000249891"/>
    </source>
</evidence>
<organism evidence="12 13">
    <name type="scientific">Capnocytophaga ochracea</name>
    <dbReference type="NCBI Taxonomy" id="1018"/>
    <lineage>
        <taxon>Bacteria</taxon>
        <taxon>Pseudomonadati</taxon>
        <taxon>Bacteroidota</taxon>
        <taxon>Flavobacteriia</taxon>
        <taxon>Flavobacteriales</taxon>
        <taxon>Flavobacteriaceae</taxon>
        <taxon>Capnocytophaga</taxon>
    </lineage>
</organism>
<dbReference type="FunFam" id="1.10.10.10:FF:000214">
    <property type="entry name" value="Methylated-DNA--protein-cysteine methyltransferase"/>
    <property type="match status" value="1"/>
</dbReference>
<dbReference type="Pfam" id="PF01035">
    <property type="entry name" value="DNA_binding_1"/>
    <property type="match status" value="1"/>
</dbReference>
<comment type="subcellular location">
    <subcellularLocation>
        <location evidence="9">Cytoplasm</location>
    </subcellularLocation>
</comment>
<evidence type="ECO:0000256" key="7">
    <source>
        <dbReference type="ARBA" id="ARBA00023204"/>
    </source>
</evidence>
<dbReference type="GO" id="GO:0006307">
    <property type="term" value="P:DNA alkylation repair"/>
    <property type="evidence" value="ECO:0007669"/>
    <property type="project" value="UniProtKB-UniRule"/>
</dbReference>
<dbReference type="InterPro" id="IPR014048">
    <property type="entry name" value="MethylDNA_cys_MeTrfase_DNA-bd"/>
</dbReference>
<feature type="domain" description="Methylguanine DNA methyltransferase ribonuclease-like" evidence="11">
    <location>
        <begin position="10"/>
        <end position="88"/>
    </location>
</feature>
<comment type="function">
    <text evidence="9">Involved in the cellular defense against the biological effects of O6-methylguanine (O6-MeG) and O4-methylthymine (O4-MeT) in DNA. Repairs the methylated nucleobase in DNA by stoichiometrically transferring the methyl group to a cysteine residue in the enzyme. This is a suicide reaction: the enzyme is irreversibly inactivated.</text>
</comment>
<keyword evidence="6 9" id="KW-0227">DNA damage</keyword>
<dbReference type="CDD" id="cd06445">
    <property type="entry name" value="ATase"/>
    <property type="match status" value="1"/>
</dbReference>
<reference evidence="12 13" key="1">
    <citation type="submission" date="2018-06" db="EMBL/GenBank/DDBJ databases">
        <authorList>
            <consortium name="Pathogen Informatics"/>
            <person name="Doyle S."/>
        </authorList>
    </citation>
    <scope>NUCLEOTIDE SEQUENCE [LARGE SCALE GENOMIC DNA]</scope>
    <source>
        <strain evidence="12 13">NCTC11546</strain>
    </source>
</reference>
<dbReference type="InterPro" id="IPR008332">
    <property type="entry name" value="MethylG_MeTrfase_N"/>
</dbReference>
<name>A0A2X2RQU6_CAPOC</name>
<dbReference type="Pfam" id="PF02870">
    <property type="entry name" value="Methyltransf_1N"/>
    <property type="match status" value="1"/>
</dbReference>
<keyword evidence="4 9" id="KW-0489">Methyltransferase</keyword>
<evidence type="ECO:0000256" key="9">
    <source>
        <dbReference type="HAMAP-Rule" id="MF_00772"/>
    </source>
</evidence>
<dbReference type="InterPro" id="IPR023546">
    <property type="entry name" value="MGMT"/>
</dbReference>
<comment type="miscellaneous">
    <text evidence="9">This enzyme catalyzes only one turnover and therefore is not strictly catalytic. According to one definition, an enzyme is a biocatalyst that acts repeatedly and over many reaction cycles.</text>
</comment>
<dbReference type="SUPFAM" id="SSF46767">
    <property type="entry name" value="Methylated DNA-protein cysteine methyltransferase, C-terminal domain"/>
    <property type="match status" value="1"/>
</dbReference>
<dbReference type="SUPFAM" id="SSF53155">
    <property type="entry name" value="Methylated DNA-protein cysteine methyltransferase domain"/>
    <property type="match status" value="1"/>
</dbReference>
<gene>
    <name evidence="12" type="primary">ogt</name>
    <name evidence="12" type="ORF">NCTC11546_02152</name>
</gene>
<dbReference type="HAMAP" id="MF_00772">
    <property type="entry name" value="OGT"/>
    <property type="match status" value="1"/>
</dbReference>
<evidence type="ECO:0000256" key="1">
    <source>
        <dbReference type="ARBA" id="ARBA00001286"/>
    </source>
</evidence>
<evidence type="ECO:0000256" key="4">
    <source>
        <dbReference type="ARBA" id="ARBA00022603"/>
    </source>
</evidence>
<evidence type="ECO:0000256" key="5">
    <source>
        <dbReference type="ARBA" id="ARBA00022679"/>
    </source>
</evidence>
<dbReference type="InterPro" id="IPR036217">
    <property type="entry name" value="MethylDNA_cys_MeTrfase_DNAb"/>
</dbReference>
<feature type="active site" description="Nucleophile; methyl group acceptor" evidence="9">
    <location>
        <position position="143"/>
    </location>
</feature>
<dbReference type="AlphaFoldDB" id="A0A2X2RQU6"/>
<dbReference type="GO" id="GO:0032259">
    <property type="term" value="P:methylation"/>
    <property type="evidence" value="ECO:0007669"/>
    <property type="project" value="UniProtKB-KW"/>
</dbReference>
<dbReference type="EC" id="2.1.1.63" evidence="9"/>